<name>A0A133V5C3_9EURY</name>
<dbReference type="PANTHER" id="PTHR30349">
    <property type="entry name" value="PHAGE INTEGRASE-RELATED"/>
    <property type="match status" value="1"/>
</dbReference>
<feature type="domain" description="Tyr recombinase" evidence="4">
    <location>
        <begin position="133"/>
        <end position="332"/>
    </location>
</feature>
<dbReference type="EMBL" id="LHXY01000031">
    <property type="protein sequence ID" value="KXB01643.1"/>
    <property type="molecule type" value="Genomic_DNA"/>
</dbReference>
<keyword evidence="6" id="KW-1185">Reference proteome</keyword>
<dbReference type="GO" id="GO:0003677">
    <property type="term" value="F:DNA binding"/>
    <property type="evidence" value="ECO:0007669"/>
    <property type="project" value="UniProtKB-KW"/>
</dbReference>
<dbReference type="Gene3D" id="1.10.443.10">
    <property type="entry name" value="Intergrase catalytic core"/>
    <property type="match status" value="1"/>
</dbReference>
<evidence type="ECO:0000256" key="2">
    <source>
        <dbReference type="ARBA" id="ARBA00023125"/>
    </source>
</evidence>
<comment type="caution">
    <text evidence="5">The sequence shown here is derived from an EMBL/GenBank/DDBJ whole genome shotgun (WGS) entry which is preliminary data.</text>
</comment>
<keyword evidence="1" id="KW-0229">DNA integration</keyword>
<evidence type="ECO:0000259" key="4">
    <source>
        <dbReference type="PROSITE" id="PS51898"/>
    </source>
</evidence>
<keyword evidence="2" id="KW-0238">DNA-binding</keyword>
<evidence type="ECO:0000313" key="5">
    <source>
        <dbReference type="EMBL" id="KXB01643.1"/>
    </source>
</evidence>
<evidence type="ECO:0000256" key="3">
    <source>
        <dbReference type="ARBA" id="ARBA00023172"/>
    </source>
</evidence>
<dbReference type="GO" id="GO:0006310">
    <property type="term" value="P:DNA recombination"/>
    <property type="evidence" value="ECO:0007669"/>
    <property type="project" value="UniProtKB-KW"/>
</dbReference>
<dbReference type="PROSITE" id="PS51898">
    <property type="entry name" value="TYR_RECOMBINASE"/>
    <property type="match status" value="1"/>
</dbReference>
<dbReference type="PANTHER" id="PTHR30349:SF41">
    <property type="entry name" value="INTEGRASE_RECOMBINASE PROTEIN MJ0367-RELATED"/>
    <property type="match status" value="1"/>
</dbReference>
<dbReference type="Proteomes" id="UP000070035">
    <property type="component" value="Unassembled WGS sequence"/>
</dbReference>
<dbReference type="InterPro" id="IPR002104">
    <property type="entry name" value="Integrase_catalytic"/>
</dbReference>
<evidence type="ECO:0000313" key="6">
    <source>
        <dbReference type="Proteomes" id="UP000070035"/>
    </source>
</evidence>
<dbReference type="AlphaFoldDB" id="A0A133V5C3"/>
<proteinExistence type="predicted"/>
<dbReference type="InterPro" id="IPR013762">
    <property type="entry name" value="Integrase-like_cat_sf"/>
</dbReference>
<reference evidence="5 6" key="1">
    <citation type="journal article" date="2016" name="Sci. Rep.">
        <title>Metabolic traits of an uncultured archaeal lineage -MSBL1- from brine pools of the Red Sea.</title>
        <authorList>
            <person name="Mwirichia R."/>
            <person name="Alam I."/>
            <person name="Rashid M."/>
            <person name="Vinu M."/>
            <person name="Ba-Alawi W."/>
            <person name="Anthony Kamau A."/>
            <person name="Kamanda Ngugi D."/>
            <person name="Goker M."/>
            <person name="Klenk H.P."/>
            <person name="Bajic V."/>
            <person name="Stingl U."/>
        </authorList>
    </citation>
    <scope>NUCLEOTIDE SEQUENCE [LARGE SCALE GENOMIC DNA]</scope>
    <source>
        <strain evidence="5">SCGC-AAA261F17</strain>
    </source>
</reference>
<dbReference type="SUPFAM" id="SSF56349">
    <property type="entry name" value="DNA breaking-rejoining enzymes"/>
    <property type="match status" value="1"/>
</dbReference>
<organism evidence="5 6">
    <name type="scientific">candidate division MSBL1 archaeon SCGC-AAA261F17</name>
    <dbReference type="NCBI Taxonomy" id="1698274"/>
    <lineage>
        <taxon>Archaea</taxon>
        <taxon>Methanobacteriati</taxon>
        <taxon>Methanobacteriota</taxon>
        <taxon>candidate division MSBL1</taxon>
    </lineage>
</organism>
<dbReference type="GO" id="GO:0015074">
    <property type="term" value="P:DNA integration"/>
    <property type="evidence" value="ECO:0007669"/>
    <property type="project" value="UniProtKB-KW"/>
</dbReference>
<dbReference type="Pfam" id="PF00589">
    <property type="entry name" value="Phage_integrase"/>
    <property type="match status" value="1"/>
</dbReference>
<accession>A0A133V5C3</accession>
<dbReference type="InterPro" id="IPR050090">
    <property type="entry name" value="Tyrosine_recombinase_XerCD"/>
</dbReference>
<sequence length="452" mass="53188">MIESKEDLRKIMKDVKISSQAGRDFLDKYDKPTRSQYESCLKSYLAYRRGKGSSKTDCDDLKEEAKKDWEKGKREREFVPEGMFSNYRKKMRDLGYSAHTIANVETCLCAFYKFHQYPLNTDRFTKMRRQNQNTFKRINREEVGRLYNATTSKRNKALLLFLYQTGQAVKQIVDLKYGDVKKELEEGKEPLMIQYPGRKGRGSGYVTFLGSDGVHALKKYLNEREKKFGRKLKYDDVLFASQKDPEDGITQASVASMMSYLAVKSGLVEEEDLKHERNPYRPHAFRHNFKSQLATKCSNFVIEYMMGHEIGVEKEYFLADFDGKEGLREYYAKNMEPELSVQTTSMEKKAVISRRFADEREGKLRELVGEEIEEMSERWKDKWLDERLERRALEEKISEIEHNVEETIEDGIGEMMVEKLTGDPEFMRVFEEKIVEQARKIVSQEWPEEEQH</sequence>
<gene>
    <name evidence="5" type="ORF">AKJ44_02315</name>
</gene>
<keyword evidence="3" id="KW-0233">DNA recombination</keyword>
<protein>
    <recommendedName>
        <fullName evidence="4">Tyr recombinase domain-containing protein</fullName>
    </recommendedName>
</protein>
<evidence type="ECO:0000256" key="1">
    <source>
        <dbReference type="ARBA" id="ARBA00022908"/>
    </source>
</evidence>
<dbReference type="InterPro" id="IPR011010">
    <property type="entry name" value="DNA_brk_join_enz"/>
</dbReference>